<gene>
    <name evidence="2" type="ORF">SAMN06297251_12133</name>
</gene>
<organism evidence="2 3">
    <name type="scientific">Fulvimarina manganoxydans</name>
    <dbReference type="NCBI Taxonomy" id="937218"/>
    <lineage>
        <taxon>Bacteria</taxon>
        <taxon>Pseudomonadati</taxon>
        <taxon>Pseudomonadota</taxon>
        <taxon>Alphaproteobacteria</taxon>
        <taxon>Hyphomicrobiales</taxon>
        <taxon>Aurantimonadaceae</taxon>
        <taxon>Fulvimarina</taxon>
    </lineage>
</organism>
<dbReference type="Pfam" id="PF00583">
    <property type="entry name" value="Acetyltransf_1"/>
    <property type="match status" value="1"/>
</dbReference>
<dbReference type="PROSITE" id="PS51186">
    <property type="entry name" value="GNAT"/>
    <property type="match status" value="1"/>
</dbReference>
<protein>
    <submittedName>
        <fullName evidence="2">Acetyltransferase (GNAT) domain-containing protein</fullName>
    </submittedName>
</protein>
<feature type="domain" description="N-acetyltransferase" evidence="1">
    <location>
        <begin position="34"/>
        <end position="185"/>
    </location>
</feature>
<evidence type="ECO:0000313" key="3">
    <source>
        <dbReference type="Proteomes" id="UP000192656"/>
    </source>
</evidence>
<dbReference type="STRING" id="937218.SAMN06297251_12133"/>
<dbReference type="InterPro" id="IPR000182">
    <property type="entry name" value="GNAT_dom"/>
</dbReference>
<evidence type="ECO:0000313" key="2">
    <source>
        <dbReference type="EMBL" id="SMD04845.1"/>
    </source>
</evidence>
<evidence type="ECO:0000259" key="1">
    <source>
        <dbReference type="PROSITE" id="PS51186"/>
    </source>
</evidence>
<proteinExistence type="predicted"/>
<dbReference type="Proteomes" id="UP000192656">
    <property type="component" value="Unassembled WGS sequence"/>
</dbReference>
<dbReference type="Gene3D" id="3.40.630.30">
    <property type="match status" value="1"/>
</dbReference>
<keyword evidence="3" id="KW-1185">Reference proteome</keyword>
<accession>A0A1W2E572</accession>
<dbReference type="InterPro" id="IPR016181">
    <property type="entry name" value="Acyl_CoA_acyltransferase"/>
</dbReference>
<dbReference type="AlphaFoldDB" id="A0A1W2E572"/>
<reference evidence="2 3" key="1">
    <citation type="submission" date="2017-04" db="EMBL/GenBank/DDBJ databases">
        <authorList>
            <person name="Afonso C.L."/>
            <person name="Miller P.J."/>
            <person name="Scott M.A."/>
            <person name="Spackman E."/>
            <person name="Goraichik I."/>
            <person name="Dimitrov K.M."/>
            <person name="Suarez D.L."/>
            <person name="Swayne D.E."/>
        </authorList>
    </citation>
    <scope>NUCLEOTIDE SEQUENCE [LARGE SCALE GENOMIC DNA]</scope>
    <source>
        <strain evidence="2 3">CGMCC 1.10972</strain>
    </source>
</reference>
<name>A0A1W2E572_9HYPH</name>
<dbReference type="SUPFAM" id="SSF55729">
    <property type="entry name" value="Acyl-CoA N-acyltransferases (Nat)"/>
    <property type="match status" value="1"/>
</dbReference>
<keyword evidence="2" id="KW-0808">Transferase</keyword>
<dbReference type="GO" id="GO:0016747">
    <property type="term" value="F:acyltransferase activity, transferring groups other than amino-acyl groups"/>
    <property type="evidence" value="ECO:0007669"/>
    <property type="project" value="InterPro"/>
</dbReference>
<dbReference type="OrthoDB" id="275336at2"/>
<dbReference type="EMBL" id="FWXR01000021">
    <property type="protein sequence ID" value="SMD04845.1"/>
    <property type="molecule type" value="Genomic_DNA"/>
</dbReference>
<dbReference type="CDD" id="cd04301">
    <property type="entry name" value="NAT_SF"/>
    <property type="match status" value="1"/>
</dbReference>
<sequence>MRPVRLLTTRVLSLEMTVEAYRAGRETELRARRLRIEDHPRMPLPRYRALYEAVGAAHHWTSRLLPDDRLREEIHNPKCRLYTAALGHDTVGWFEVEVKRAIREARIVHFGMLPAFQGLGHAGEMLERAIEAGFSEGPKRLIIETNTLDHPAALKLYRKHGFVPYASREVQTPTFDSFLDRVRAAS</sequence>